<dbReference type="EMBL" id="JARJCN010000034">
    <property type="protein sequence ID" value="KAJ7085488.1"/>
    <property type="molecule type" value="Genomic_DNA"/>
</dbReference>
<comment type="caution">
    <text evidence="1">The sequence shown here is derived from an EMBL/GenBank/DDBJ whole genome shotgun (WGS) entry which is preliminary data.</text>
</comment>
<gene>
    <name evidence="1" type="ORF">B0H15DRAFT_376907</name>
</gene>
<proteinExistence type="predicted"/>
<keyword evidence="2" id="KW-1185">Reference proteome</keyword>
<dbReference type="Proteomes" id="UP001222325">
    <property type="component" value="Unassembled WGS sequence"/>
</dbReference>
<evidence type="ECO:0000313" key="1">
    <source>
        <dbReference type="EMBL" id="KAJ7085488.1"/>
    </source>
</evidence>
<evidence type="ECO:0000313" key="2">
    <source>
        <dbReference type="Proteomes" id="UP001222325"/>
    </source>
</evidence>
<organism evidence="1 2">
    <name type="scientific">Mycena belliarum</name>
    <dbReference type="NCBI Taxonomy" id="1033014"/>
    <lineage>
        <taxon>Eukaryota</taxon>
        <taxon>Fungi</taxon>
        <taxon>Dikarya</taxon>
        <taxon>Basidiomycota</taxon>
        <taxon>Agaricomycotina</taxon>
        <taxon>Agaricomycetes</taxon>
        <taxon>Agaricomycetidae</taxon>
        <taxon>Agaricales</taxon>
        <taxon>Marasmiineae</taxon>
        <taxon>Mycenaceae</taxon>
        <taxon>Mycena</taxon>
    </lineage>
</organism>
<dbReference type="AlphaFoldDB" id="A0AAD6U5H2"/>
<accession>A0AAD6U5H2</accession>
<name>A0AAD6U5H2_9AGAR</name>
<sequence>MRPPSDTSKTGEQWKNVALHPAFVPLSASSHIVRTTMASGALKRLQERGVTPTQRPHPSLRTSTFAAYYLSHLCLSTIPRLKSTLHPRWTPSPRSKASSPPAPRRLLLAARTLRRRMSPAPTVCLSTKNTPATECPSRSVSSHDDRSVSSLPCLHCICIHYPSFSSLCPVPIHGHVSPPLSIPQFHTRSFASHFLSAIRHVLVLCSRTLHPARCPSSSRRR</sequence>
<protein>
    <submittedName>
        <fullName evidence="1">Uncharacterized protein</fullName>
    </submittedName>
</protein>
<reference evidence="1" key="1">
    <citation type="submission" date="2023-03" db="EMBL/GenBank/DDBJ databases">
        <title>Massive genome expansion in bonnet fungi (Mycena s.s.) driven by repeated elements and novel gene families across ecological guilds.</title>
        <authorList>
            <consortium name="Lawrence Berkeley National Laboratory"/>
            <person name="Harder C.B."/>
            <person name="Miyauchi S."/>
            <person name="Viragh M."/>
            <person name="Kuo A."/>
            <person name="Thoen E."/>
            <person name="Andreopoulos B."/>
            <person name="Lu D."/>
            <person name="Skrede I."/>
            <person name="Drula E."/>
            <person name="Henrissat B."/>
            <person name="Morin E."/>
            <person name="Kohler A."/>
            <person name="Barry K."/>
            <person name="LaButti K."/>
            <person name="Morin E."/>
            <person name="Salamov A."/>
            <person name="Lipzen A."/>
            <person name="Mereny Z."/>
            <person name="Hegedus B."/>
            <person name="Baldrian P."/>
            <person name="Stursova M."/>
            <person name="Weitz H."/>
            <person name="Taylor A."/>
            <person name="Grigoriev I.V."/>
            <person name="Nagy L.G."/>
            <person name="Martin F."/>
            <person name="Kauserud H."/>
        </authorList>
    </citation>
    <scope>NUCLEOTIDE SEQUENCE</scope>
    <source>
        <strain evidence="1">CBHHK173m</strain>
    </source>
</reference>